<protein>
    <recommendedName>
        <fullName evidence="4">TauD/TfdA-like domain-containing protein</fullName>
    </recommendedName>
</protein>
<dbReference type="OrthoDB" id="2960375at2759"/>
<evidence type="ECO:0000313" key="3">
    <source>
        <dbReference type="Proteomes" id="UP000191342"/>
    </source>
</evidence>
<keyword evidence="1" id="KW-0560">Oxidoreductase</keyword>
<sequence length="283" mass="32052">MQRLLRPRPFSISSFPSVTVSHPNLASHQTHLTTIDRFLKHDAIVHIKLAFEDHDSDYIQTLVKGLHKSHGHGLPITHSANRGWMWDVRPTPASLQNCQARSETMESFPWHTDCSYEKCPPQFFALHVLQPDICGGGTLSVLKVEQLLALLSPFAKKWLFAPKYQIAVPPEFKKSPEDEYIVGSLLATSADGETTQLRFREDIIRPLNPQAAEALEELKCVLLSPASNPYTLHLTAQDLPKGSIILMDNRRWLHARNHVKDPNRHLRRVRWDAKPFGASSVTV</sequence>
<dbReference type="InterPro" id="IPR042098">
    <property type="entry name" value="TauD-like_sf"/>
</dbReference>
<dbReference type="Gene3D" id="3.60.130.10">
    <property type="entry name" value="Clavaminate synthase-like"/>
    <property type="match status" value="1"/>
</dbReference>
<dbReference type="Proteomes" id="UP000191342">
    <property type="component" value="Unassembled WGS sequence"/>
</dbReference>
<evidence type="ECO:0008006" key="4">
    <source>
        <dbReference type="Google" id="ProtNLM"/>
    </source>
</evidence>
<organism evidence="2 3">
    <name type="scientific">Penicillium flavigenum</name>
    <dbReference type="NCBI Taxonomy" id="254877"/>
    <lineage>
        <taxon>Eukaryota</taxon>
        <taxon>Fungi</taxon>
        <taxon>Dikarya</taxon>
        <taxon>Ascomycota</taxon>
        <taxon>Pezizomycotina</taxon>
        <taxon>Eurotiomycetes</taxon>
        <taxon>Eurotiomycetidae</taxon>
        <taxon>Eurotiales</taxon>
        <taxon>Aspergillaceae</taxon>
        <taxon>Penicillium</taxon>
    </lineage>
</organism>
<keyword evidence="3" id="KW-1185">Reference proteome</keyword>
<accession>A0A1V6TTH1</accession>
<dbReference type="GO" id="GO:0016491">
    <property type="term" value="F:oxidoreductase activity"/>
    <property type="evidence" value="ECO:0007669"/>
    <property type="project" value="UniProtKB-KW"/>
</dbReference>
<gene>
    <name evidence="2" type="ORF">PENFLA_c004G03111</name>
</gene>
<comment type="caution">
    <text evidence="2">The sequence shown here is derived from an EMBL/GenBank/DDBJ whole genome shotgun (WGS) entry which is preliminary data.</text>
</comment>
<evidence type="ECO:0000313" key="2">
    <source>
        <dbReference type="EMBL" id="OQE29190.1"/>
    </source>
</evidence>
<dbReference type="AlphaFoldDB" id="A0A1V6TTH1"/>
<dbReference type="SUPFAM" id="SSF51197">
    <property type="entry name" value="Clavaminate synthase-like"/>
    <property type="match status" value="1"/>
</dbReference>
<proteinExistence type="predicted"/>
<dbReference type="EMBL" id="MLQL01000004">
    <property type="protein sequence ID" value="OQE29190.1"/>
    <property type="molecule type" value="Genomic_DNA"/>
</dbReference>
<reference evidence="3" key="1">
    <citation type="journal article" date="2017" name="Nat. Microbiol.">
        <title>Global analysis of biosynthetic gene clusters reveals vast potential of secondary metabolite production in Penicillium species.</title>
        <authorList>
            <person name="Nielsen J.C."/>
            <person name="Grijseels S."/>
            <person name="Prigent S."/>
            <person name="Ji B."/>
            <person name="Dainat J."/>
            <person name="Nielsen K.F."/>
            <person name="Frisvad J.C."/>
            <person name="Workman M."/>
            <person name="Nielsen J."/>
        </authorList>
    </citation>
    <scope>NUCLEOTIDE SEQUENCE [LARGE SCALE GENOMIC DNA]</scope>
    <source>
        <strain evidence="3">IBT 14082</strain>
    </source>
</reference>
<dbReference type="STRING" id="254877.A0A1V6TTH1"/>
<evidence type="ECO:0000256" key="1">
    <source>
        <dbReference type="ARBA" id="ARBA00023002"/>
    </source>
</evidence>
<name>A0A1V6TTH1_9EURO</name>